<evidence type="ECO:0000313" key="2">
    <source>
        <dbReference type="EMBL" id="KAA3473708.1"/>
    </source>
</evidence>
<dbReference type="Proteomes" id="UP000325315">
    <property type="component" value="Unassembled WGS sequence"/>
</dbReference>
<name>A0A5B6VXU7_9ROSI</name>
<organism evidence="2 3">
    <name type="scientific">Gossypium australe</name>
    <dbReference type="NCBI Taxonomy" id="47621"/>
    <lineage>
        <taxon>Eukaryota</taxon>
        <taxon>Viridiplantae</taxon>
        <taxon>Streptophyta</taxon>
        <taxon>Embryophyta</taxon>
        <taxon>Tracheophyta</taxon>
        <taxon>Spermatophyta</taxon>
        <taxon>Magnoliopsida</taxon>
        <taxon>eudicotyledons</taxon>
        <taxon>Gunneridae</taxon>
        <taxon>Pentapetalae</taxon>
        <taxon>rosids</taxon>
        <taxon>malvids</taxon>
        <taxon>Malvales</taxon>
        <taxon>Malvaceae</taxon>
        <taxon>Malvoideae</taxon>
        <taxon>Gossypium</taxon>
    </lineage>
</organism>
<dbReference type="AlphaFoldDB" id="A0A5B6VXU7"/>
<sequence>MQYDSNPGGVVNPEYPPYEYGMENKQVHYMVTLIMQVGGTIPISRGMIKVAKDRKFLQIFNNHLTSKKRSRVLKRCWQYS</sequence>
<proteinExistence type="predicted"/>
<keyword evidence="3" id="KW-1185">Reference proteome</keyword>
<keyword evidence="1" id="KW-0812">Transmembrane</keyword>
<keyword evidence="1" id="KW-0472">Membrane</keyword>
<comment type="caution">
    <text evidence="2">The sequence shown here is derived from an EMBL/GenBank/DDBJ whole genome shotgun (WGS) entry which is preliminary data.</text>
</comment>
<evidence type="ECO:0000313" key="3">
    <source>
        <dbReference type="Proteomes" id="UP000325315"/>
    </source>
</evidence>
<feature type="transmembrane region" description="Helical" evidence="1">
    <location>
        <begin position="27"/>
        <end position="48"/>
    </location>
</feature>
<reference evidence="3" key="1">
    <citation type="journal article" date="2019" name="Plant Biotechnol. J.">
        <title>Genome sequencing of the Australian wild diploid species Gossypium australe highlights disease resistance and delayed gland morphogenesis.</title>
        <authorList>
            <person name="Cai Y."/>
            <person name="Cai X."/>
            <person name="Wang Q."/>
            <person name="Wang P."/>
            <person name="Zhang Y."/>
            <person name="Cai C."/>
            <person name="Xu Y."/>
            <person name="Wang K."/>
            <person name="Zhou Z."/>
            <person name="Wang C."/>
            <person name="Geng S."/>
            <person name="Li B."/>
            <person name="Dong Q."/>
            <person name="Hou Y."/>
            <person name="Wang H."/>
            <person name="Ai P."/>
            <person name="Liu Z."/>
            <person name="Yi F."/>
            <person name="Sun M."/>
            <person name="An G."/>
            <person name="Cheng J."/>
            <person name="Zhang Y."/>
            <person name="Shi Q."/>
            <person name="Xie Y."/>
            <person name="Shi X."/>
            <person name="Chang Y."/>
            <person name="Huang F."/>
            <person name="Chen Y."/>
            <person name="Hong S."/>
            <person name="Mi L."/>
            <person name="Sun Q."/>
            <person name="Zhang L."/>
            <person name="Zhou B."/>
            <person name="Peng R."/>
            <person name="Zhang X."/>
            <person name="Liu F."/>
        </authorList>
    </citation>
    <scope>NUCLEOTIDE SEQUENCE [LARGE SCALE GENOMIC DNA]</scope>
    <source>
        <strain evidence="3">cv. PA1801</strain>
    </source>
</reference>
<protein>
    <submittedName>
        <fullName evidence="2">Uncharacterized protein</fullName>
    </submittedName>
</protein>
<evidence type="ECO:0000256" key="1">
    <source>
        <dbReference type="SAM" id="Phobius"/>
    </source>
</evidence>
<keyword evidence="1" id="KW-1133">Transmembrane helix</keyword>
<gene>
    <name evidence="2" type="ORF">EPI10_024067</name>
</gene>
<dbReference type="EMBL" id="SMMG02000005">
    <property type="protein sequence ID" value="KAA3473708.1"/>
    <property type="molecule type" value="Genomic_DNA"/>
</dbReference>
<accession>A0A5B6VXU7</accession>